<dbReference type="EMBL" id="AZHF01000001">
    <property type="protein sequence ID" value="OAA81708.1"/>
    <property type="molecule type" value="Genomic_DNA"/>
</dbReference>
<proteinExistence type="predicted"/>
<gene>
    <name evidence="2" type="ORF">LEL_01253</name>
</gene>
<dbReference type="AlphaFoldDB" id="A0A162KYH7"/>
<feature type="domain" description="Heterokaryon incompatibility" evidence="1">
    <location>
        <begin position="43"/>
        <end position="135"/>
    </location>
</feature>
<organism evidence="2 3">
    <name type="scientific">Akanthomyces lecanii RCEF 1005</name>
    <dbReference type="NCBI Taxonomy" id="1081108"/>
    <lineage>
        <taxon>Eukaryota</taxon>
        <taxon>Fungi</taxon>
        <taxon>Dikarya</taxon>
        <taxon>Ascomycota</taxon>
        <taxon>Pezizomycotina</taxon>
        <taxon>Sordariomycetes</taxon>
        <taxon>Hypocreomycetidae</taxon>
        <taxon>Hypocreales</taxon>
        <taxon>Cordycipitaceae</taxon>
        <taxon>Akanthomyces</taxon>
        <taxon>Cordyceps confragosa</taxon>
    </lineage>
</organism>
<keyword evidence="3" id="KW-1185">Reference proteome</keyword>
<dbReference type="PANTHER" id="PTHR10622">
    <property type="entry name" value="HET DOMAIN-CONTAINING PROTEIN"/>
    <property type="match status" value="1"/>
</dbReference>
<accession>A0A162KYH7</accession>
<dbReference type="PANTHER" id="PTHR10622:SF12">
    <property type="entry name" value="HET DOMAIN-CONTAINING PROTEIN"/>
    <property type="match status" value="1"/>
</dbReference>
<reference evidence="2 3" key="1">
    <citation type="journal article" date="2016" name="Genome Biol. Evol.">
        <title>Divergent and convergent evolution of fungal pathogenicity.</title>
        <authorList>
            <person name="Shang Y."/>
            <person name="Xiao G."/>
            <person name="Zheng P."/>
            <person name="Cen K."/>
            <person name="Zhan S."/>
            <person name="Wang C."/>
        </authorList>
    </citation>
    <scope>NUCLEOTIDE SEQUENCE [LARGE SCALE GENOMIC DNA]</scope>
    <source>
        <strain evidence="2 3">RCEF 1005</strain>
    </source>
</reference>
<sequence length="552" mass="62171">MPAEVLLRQVTSRLFTSDEMRLINVQSLGLEVFYGAEQDIPRYAILSHTWGADELTLAQFTNGDLQVHSHKDGYAKIARCCHLAAAAGLGYAWVDTVCIDKSSSAELTEAINSMFRWYQNAAVCHVWLNDLLPDTGDLSRLEDCRWFRRGWTLQELLAPAIVEFYDRDWTFRGTKQDLQRELCDITNISEAVLEKPGRMFGLSVAQRMSWAASRETTRPEDLAYCLLGIFDVNMPLLYGEGERAFLRLQDEISKETNDLSLFAWRHPDNEQGAVKQPFHGVFAPSPDRFIGGSHILPGWNPALSPEYMLTNKGIRVEANLTELEDGRVLLLLNVLSWPARAVVGIWVRAHGGGVYSRVESDRFGNAPQGGRASAAVRKRIYLLKRISPAYAQRLLTGHHNAIFLRQGFHRLSMPRLSEFSCEITRVHPEDDWVAAQRAIYTHGASEFTVFVWFELRVAGVPCASDGLPTAVLVVCKLEEKKKSFALLLSSDLADKVLQPSGQFEKSLLSSFQGTRDSIIVMGPGIMRLSVSLEWRLVNEERVYCVDMAFHKC</sequence>
<name>A0A162KYH7_CORDF</name>
<dbReference type="Pfam" id="PF06985">
    <property type="entry name" value="HET"/>
    <property type="match status" value="1"/>
</dbReference>
<dbReference type="Proteomes" id="UP000076881">
    <property type="component" value="Unassembled WGS sequence"/>
</dbReference>
<evidence type="ECO:0000313" key="3">
    <source>
        <dbReference type="Proteomes" id="UP000076881"/>
    </source>
</evidence>
<evidence type="ECO:0000313" key="2">
    <source>
        <dbReference type="EMBL" id="OAA81708.1"/>
    </source>
</evidence>
<dbReference type="OrthoDB" id="194358at2759"/>
<dbReference type="STRING" id="1081108.A0A162KYH7"/>
<dbReference type="InterPro" id="IPR010730">
    <property type="entry name" value="HET"/>
</dbReference>
<protein>
    <submittedName>
        <fullName evidence="2">HET domain protein</fullName>
    </submittedName>
</protein>
<evidence type="ECO:0000259" key="1">
    <source>
        <dbReference type="Pfam" id="PF06985"/>
    </source>
</evidence>
<comment type="caution">
    <text evidence="2">The sequence shown here is derived from an EMBL/GenBank/DDBJ whole genome shotgun (WGS) entry which is preliminary data.</text>
</comment>